<proteinExistence type="predicted"/>
<evidence type="ECO:0000256" key="3">
    <source>
        <dbReference type="ARBA" id="ARBA00022679"/>
    </source>
</evidence>
<name>A0A139I7V1_9PEZI</name>
<protein>
    <recommendedName>
        <fullName evidence="1">non-specific serine/threonine protein kinase</fullName>
        <ecNumber evidence="1">2.7.11.1</ecNumber>
    </recommendedName>
</protein>
<feature type="domain" description="Protein kinase" evidence="10">
    <location>
        <begin position="149"/>
        <end position="429"/>
    </location>
</feature>
<comment type="catalytic activity">
    <reaction evidence="8">
        <text>L-seryl-[protein] + ATP = O-phospho-L-seryl-[protein] + ADP + H(+)</text>
        <dbReference type="Rhea" id="RHEA:17989"/>
        <dbReference type="Rhea" id="RHEA-COMP:9863"/>
        <dbReference type="Rhea" id="RHEA-COMP:11604"/>
        <dbReference type="ChEBI" id="CHEBI:15378"/>
        <dbReference type="ChEBI" id="CHEBI:29999"/>
        <dbReference type="ChEBI" id="CHEBI:30616"/>
        <dbReference type="ChEBI" id="CHEBI:83421"/>
        <dbReference type="ChEBI" id="CHEBI:456216"/>
        <dbReference type="EC" id="2.7.11.1"/>
    </reaction>
</comment>
<dbReference type="InterPro" id="IPR008271">
    <property type="entry name" value="Ser/Thr_kinase_AS"/>
</dbReference>
<evidence type="ECO:0000256" key="1">
    <source>
        <dbReference type="ARBA" id="ARBA00012513"/>
    </source>
</evidence>
<keyword evidence="6" id="KW-0067">ATP-binding</keyword>
<keyword evidence="9" id="KW-1133">Transmembrane helix</keyword>
<evidence type="ECO:0000256" key="6">
    <source>
        <dbReference type="ARBA" id="ARBA00022840"/>
    </source>
</evidence>
<keyword evidence="9" id="KW-0472">Membrane</keyword>
<dbReference type="Pfam" id="PF00069">
    <property type="entry name" value="Pkinase"/>
    <property type="match status" value="1"/>
</dbReference>
<organism evidence="11 12">
    <name type="scientific">Pseudocercospora musae</name>
    <dbReference type="NCBI Taxonomy" id="113226"/>
    <lineage>
        <taxon>Eukaryota</taxon>
        <taxon>Fungi</taxon>
        <taxon>Dikarya</taxon>
        <taxon>Ascomycota</taxon>
        <taxon>Pezizomycotina</taxon>
        <taxon>Dothideomycetes</taxon>
        <taxon>Dothideomycetidae</taxon>
        <taxon>Mycosphaerellales</taxon>
        <taxon>Mycosphaerellaceae</taxon>
        <taxon>Pseudocercospora</taxon>
    </lineage>
</organism>
<dbReference type="OrthoDB" id="3637111at2759"/>
<dbReference type="GO" id="GO:0005524">
    <property type="term" value="F:ATP binding"/>
    <property type="evidence" value="ECO:0007669"/>
    <property type="project" value="UniProtKB-KW"/>
</dbReference>
<keyword evidence="4" id="KW-0547">Nucleotide-binding</keyword>
<dbReference type="Gene3D" id="3.30.200.20">
    <property type="entry name" value="Phosphorylase Kinase, domain 1"/>
    <property type="match status" value="1"/>
</dbReference>
<reference evidence="11 12" key="1">
    <citation type="submission" date="2015-07" db="EMBL/GenBank/DDBJ databases">
        <title>Comparative genomics of the Sigatoka disease complex on banana suggests a link between parallel evolutionary changes in Pseudocercospora fijiensis and Pseudocercospora eumusae and increased virulence on the banana host.</title>
        <authorList>
            <person name="Chang T.-C."/>
            <person name="Salvucci A."/>
            <person name="Crous P.W."/>
            <person name="Stergiopoulos I."/>
        </authorList>
    </citation>
    <scope>NUCLEOTIDE SEQUENCE [LARGE SCALE GENOMIC DNA]</scope>
    <source>
        <strain evidence="11 12">CBS 116634</strain>
    </source>
</reference>
<dbReference type="EC" id="2.7.11.1" evidence="1"/>
<keyword evidence="9" id="KW-0812">Transmembrane</keyword>
<dbReference type="Gene3D" id="1.10.510.10">
    <property type="entry name" value="Transferase(Phosphotransferase) domain 1"/>
    <property type="match status" value="1"/>
</dbReference>
<keyword evidence="3" id="KW-0808">Transferase</keyword>
<evidence type="ECO:0000256" key="8">
    <source>
        <dbReference type="ARBA" id="ARBA00048679"/>
    </source>
</evidence>
<sequence>MPDYSQGHNHQSTSILLFIPIMLGVAILLAFVELFTHRHRGQSFCADLEAAEGTRVPLLRPKRRARNKISGQAPWWQFWKKTRGTVSDSAPSQSLHRSLNSVVLRYGAIHGIHGLQTAAYQKDARFARYPYKMVPNKIITDPTAFSSEYELVRTLKHSNEGPLHLVRHRQTQQLCIIKQLPCQSTKARKPRLPIEAEIMSELSHPNVIRLQEVTIVFPIANVVMDFCQQGDLMNYMAAVKFRGAKVPAPFIMHFISSMLDALSYIHPRPHKILHRDIKPQNIFLKADEQSIFGMPTPVLADFGLARTQSDNLGLPGTDRYMAPELLALRDDPSSRAKGADPWDQIGHHTPGTDMYGFAASLFELLALDTDMVRTPDNIVTVWGSSTVNDRPEILNLLLDCLNDNPDRRATAVALQVMSMQLKQELQEWYNAGGRIPAAEFPDAWEFDDGEKDKSGTRSKSEFRTYIPIANRHAAARWPPLPT</sequence>
<dbReference type="AlphaFoldDB" id="A0A139I7V1"/>
<dbReference type="InterPro" id="IPR050660">
    <property type="entry name" value="NEK_Ser/Thr_kinase"/>
</dbReference>
<dbReference type="PROSITE" id="PS00108">
    <property type="entry name" value="PROTEIN_KINASE_ST"/>
    <property type="match status" value="1"/>
</dbReference>
<comment type="caution">
    <text evidence="11">The sequence shown here is derived from an EMBL/GenBank/DDBJ whole genome shotgun (WGS) entry which is preliminary data.</text>
</comment>
<gene>
    <name evidence="11" type="ORF">AC579_2317</name>
</gene>
<evidence type="ECO:0000313" key="11">
    <source>
        <dbReference type="EMBL" id="KXT10774.1"/>
    </source>
</evidence>
<dbReference type="Proteomes" id="UP000073492">
    <property type="component" value="Unassembled WGS sequence"/>
</dbReference>
<dbReference type="SMART" id="SM00220">
    <property type="entry name" value="S_TKc"/>
    <property type="match status" value="1"/>
</dbReference>
<keyword evidence="2" id="KW-0723">Serine/threonine-protein kinase</keyword>
<evidence type="ECO:0000256" key="5">
    <source>
        <dbReference type="ARBA" id="ARBA00022777"/>
    </source>
</evidence>
<evidence type="ECO:0000313" key="12">
    <source>
        <dbReference type="Proteomes" id="UP000073492"/>
    </source>
</evidence>
<dbReference type="PANTHER" id="PTHR43671:SF98">
    <property type="entry name" value="SERINE_THREONINE-PROTEIN KINASE NEK11"/>
    <property type="match status" value="1"/>
</dbReference>
<evidence type="ECO:0000256" key="4">
    <source>
        <dbReference type="ARBA" id="ARBA00022741"/>
    </source>
</evidence>
<dbReference type="CDD" id="cd00180">
    <property type="entry name" value="PKc"/>
    <property type="match status" value="1"/>
</dbReference>
<feature type="transmembrane region" description="Helical" evidence="9">
    <location>
        <begin position="15"/>
        <end position="35"/>
    </location>
</feature>
<dbReference type="GO" id="GO:0004674">
    <property type="term" value="F:protein serine/threonine kinase activity"/>
    <property type="evidence" value="ECO:0007669"/>
    <property type="project" value="UniProtKB-KW"/>
</dbReference>
<dbReference type="STRING" id="113226.A0A139I7V1"/>
<dbReference type="InterPro" id="IPR011009">
    <property type="entry name" value="Kinase-like_dom_sf"/>
</dbReference>
<evidence type="ECO:0000256" key="9">
    <source>
        <dbReference type="SAM" id="Phobius"/>
    </source>
</evidence>
<dbReference type="InterPro" id="IPR000719">
    <property type="entry name" value="Prot_kinase_dom"/>
</dbReference>
<evidence type="ECO:0000256" key="2">
    <source>
        <dbReference type="ARBA" id="ARBA00022527"/>
    </source>
</evidence>
<comment type="catalytic activity">
    <reaction evidence="7">
        <text>L-threonyl-[protein] + ATP = O-phospho-L-threonyl-[protein] + ADP + H(+)</text>
        <dbReference type="Rhea" id="RHEA:46608"/>
        <dbReference type="Rhea" id="RHEA-COMP:11060"/>
        <dbReference type="Rhea" id="RHEA-COMP:11605"/>
        <dbReference type="ChEBI" id="CHEBI:15378"/>
        <dbReference type="ChEBI" id="CHEBI:30013"/>
        <dbReference type="ChEBI" id="CHEBI:30616"/>
        <dbReference type="ChEBI" id="CHEBI:61977"/>
        <dbReference type="ChEBI" id="CHEBI:456216"/>
        <dbReference type="EC" id="2.7.11.1"/>
    </reaction>
</comment>
<dbReference type="EMBL" id="LFZO01000239">
    <property type="protein sequence ID" value="KXT10774.1"/>
    <property type="molecule type" value="Genomic_DNA"/>
</dbReference>
<dbReference type="PROSITE" id="PS50011">
    <property type="entry name" value="PROTEIN_KINASE_DOM"/>
    <property type="match status" value="1"/>
</dbReference>
<evidence type="ECO:0000259" key="10">
    <source>
        <dbReference type="PROSITE" id="PS50011"/>
    </source>
</evidence>
<keyword evidence="12" id="KW-1185">Reference proteome</keyword>
<evidence type="ECO:0000256" key="7">
    <source>
        <dbReference type="ARBA" id="ARBA00047899"/>
    </source>
</evidence>
<dbReference type="PANTHER" id="PTHR43671">
    <property type="entry name" value="SERINE/THREONINE-PROTEIN KINASE NEK"/>
    <property type="match status" value="1"/>
</dbReference>
<accession>A0A139I7V1</accession>
<dbReference type="SUPFAM" id="SSF56112">
    <property type="entry name" value="Protein kinase-like (PK-like)"/>
    <property type="match status" value="1"/>
</dbReference>
<keyword evidence="5" id="KW-0418">Kinase</keyword>